<organism evidence="3 4">
    <name type="scientific">Caballeronia humi</name>
    <dbReference type="NCBI Taxonomy" id="326474"/>
    <lineage>
        <taxon>Bacteria</taxon>
        <taxon>Pseudomonadati</taxon>
        <taxon>Pseudomonadota</taxon>
        <taxon>Betaproteobacteria</taxon>
        <taxon>Burkholderiales</taxon>
        <taxon>Burkholderiaceae</taxon>
        <taxon>Caballeronia</taxon>
    </lineage>
</organism>
<sequence length="79" mass="7746">MKHIPILLGALVLAASTSVFAQNDAKTPPSPQPGAQAGKADAGANSAGGGTLMQQREKGMSPEGASDAAAGKATGKMKQ</sequence>
<gene>
    <name evidence="3" type="ORF">AWB65_01244</name>
</gene>
<evidence type="ECO:0000313" key="4">
    <source>
        <dbReference type="Proteomes" id="UP000054977"/>
    </source>
</evidence>
<comment type="caution">
    <text evidence="3">The sequence shown here is derived from an EMBL/GenBank/DDBJ whole genome shotgun (WGS) entry which is preliminary data.</text>
</comment>
<dbReference type="Proteomes" id="UP000054977">
    <property type="component" value="Unassembled WGS sequence"/>
</dbReference>
<evidence type="ECO:0000256" key="2">
    <source>
        <dbReference type="SAM" id="SignalP"/>
    </source>
</evidence>
<dbReference type="EMBL" id="FCNW02000003">
    <property type="protein sequence ID" value="SAL22960.1"/>
    <property type="molecule type" value="Genomic_DNA"/>
</dbReference>
<dbReference type="AlphaFoldDB" id="A0A158FUW2"/>
<evidence type="ECO:0000313" key="3">
    <source>
        <dbReference type="EMBL" id="SAL22960.1"/>
    </source>
</evidence>
<dbReference type="RefSeq" id="WP_087666286.1">
    <property type="nucleotide sequence ID" value="NZ_FCNW02000003.1"/>
</dbReference>
<proteinExistence type="predicted"/>
<accession>A0A158FUW2</accession>
<keyword evidence="2" id="KW-0732">Signal</keyword>
<feature type="chain" id="PRO_5011112234" description="Pentapeptide MXKDX repeat protein" evidence="2">
    <location>
        <begin position="22"/>
        <end position="79"/>
    </location>
</feature>
<dbReference type="OrthoDB" id="9133480at2"/>
<evidence type="ECO:0000256" key="1">
    <source>
        <dbReference type="SAM" id="MobiDB-lite"/>
    </source>
</evidence>
<evidence type="ECO:0008006" key="5">
    <source>
        <dbReference type="Google" id="ProtNLM"/>
    </source>
</evidence>
<protein>
    <recommendedName>
        <fullName evidence="5">Pentapeptide MXKDX repeat protein</fullName>
    </recommendedName>
</protein>
<name>A0A158FUW2_9BURK</name>
<keyword evidence="4" id="KW-1185">Reference proteome</keyword>
<feature type="signal peptide" evidence="2">
    <location>
        <begin position="1"/>
        <end position="21"/>
    </location>
</feature>
<feature type="region of interest" description="Disordered" evidence="1">
    <location>
        <begin position="22"/>
        <end position="79"/>
    </location>
</feature>
<reference evidence="3" key="1">
    <citation type="submission" date="2016-01" db="EMBL/GenBank/DDBJ databases">
        <authorList>
            <person name="Peeters C."/>
        </authorList>
    </citation>
    <scope>NUCLEOTIDE SEQUENCE [LARGE SCALE GENOMIC DNA]</scope>
    <source>
        <strain evidence="3">LMG 22934</strain>
    </source>
</reference>